<evidence type="ECO:0000313" key="2">
    <source>
        <dbReference type="EMBL" id="OAE24544.1"/>
    </source>
</evidence>
<feature type="compositionally biased region" description="Basic and acidic residues" evidence="1">
    <location>
        <begin position="66"/>
        <end position="90"/>
    </location>
</feature>
<feature type="compositionally biased region" description="Polar residues" evidence="1">
    <location>
        <begin position="485"/>
        <end position="508"/>
    </location>
</feature>
<reference evidence="2" key="1">
    <citation type="submission" date="2016-03" db="EMBL/GenBank/DDBJ databases">
        <title>Mechanisms controlling the formation of the plant cell surface in tip-growing cells are functionally conserved among land plants.</title>
        <authorList>
            <person name="Honkanen S."/>
            <person name="Jones V.A."/>
            <person name="Morieri G."/>
            <person name="Champion C."/>
            <person name="Hetherington A.J."/>
            <person name="Kelly S."/>
            <person name="Saint-Marcoux D."/>
            <person name="Proust H."/>
            <person name="Prescott H."/>
            <person name="Dolan L."/>
        </authorList>
    </citation>
    <scope>NUCLEOTIDE SEQUENCE [LARGE SCALE GENOMIC DNA]</scope>
    <source>
        <tissue evidence="2">Whole gametophyte</tissue>
    </source>
</reference>
<proteinExistence type="predicted"/>
<gene>
    <name evidence="2" type="ORF">AXG93_2415s1230</name>
</gene>
<protein>
    <submittedName>
        <fullName evidence="2">Uncharacterized protein</fullName>
    </submittedName>
</protein>
<feature type="region of interest" description="Disordered" evidence="1">
    <location>
        <begin position="64"/>
        <end position="152"/>
    </location>
</feature>
<name>A0A176VUR6_MARPO</name>
<feature type="compositionally biased region" description="Basic and acidic residues" evidence="1">
    <location>
        <begin position="111"/>
        <end position="128"/>
    </location>
</feature>
<sequence>MRDSTRSHGFMKTGSGKLASLRSIHPQYRVGAKSCDGGDDSHVRAMWDEEFFGHDLPPNYIISREGSVDEHHSKRKDSGSSRRDLTELSPREQAMWDEEFLGHELPSNYRISRDKTSEQDSSRRKESDNSSSRRGPKKSNSGEKSGCRGSSHRHARFMSEDTFEYHFDRTVDTYVLCDKKPASCKANGSSNLDTNGGGGGARDRSVRTKEESCTKEETFEERALRFGVEDWNLVGKKWSHSESKSSRRSSRRGIFHSPSGSDSSSLVSTLESSSFSCGSEGSSFAKGDYAASGYSQSNGFSMSSVRIPLSALARPSTDANGEGEKVTDDAQFVELTLLDRSKSDASDAKPKESGAAEQENGNFLEFNFLDGRMVESPDDEDVEAEEEGNGQSGRKFSIRLKDEDVSSEEFAERSAATPTVYQSATTQSPESESFFGSSHDSDWSGTHSISTERGGPTSARDVGDRGDVEDDASVYTEDRTEDWSSETQFFDANSASVPPKKVSSTSGGSKEHIQLGHRGELAAWARS</sequence>
<organism evidence="2 3">
    <name type="scientific">Marchantia polymorpha subsp. ruderalis</name>
    <dbReference type="NCBI Taxonomy" id="1480154"/>
    <lineage>
        <taxon>Eukaryota</taxon>
        <taxon>Viridiplantae</taxon>
        <taxon>Streptophyta</taxon>
        <taxon>Embryophyta</taxon>
        <taxon>Marchantiophyta</taxon>
        <taxon>Marchantiopsida</taxon>
        <taxon>Marchantiidae</taxon>
        <taxon>Marchantiales</taxon>
        <taxon>Marchantiaceae</taxon>
        <taxon>Marchantia</taxon>
    </lineage>
</organism>
<feature type="compositionally biased region" description="Basic and acidic residues" evidence="1">
    <location>
        <begin position="509"/>
        <end position="520"/>
    </location>
</feature>
<dbReference type="Proteomes" id="UP000077202">
    <property type="component" value="Unassembled WGS sequence"/>
</dbReference>
<feature type="region of interest" description="Disordered" evidence="1">
    <location>
        <begin position="337"/>
        <end position="527"/>
    </location>
</feature>
<feature type="compositionally biased region" description="Acidic residues" evidence="1">
    <location>
        <begin position="376"/>
        <end position="388"/>
    </location>
</feature>
<evidence type="ECO:0000313" key="3">
    <source>
        <dbReference type="Proteomes" id="UP000077202"/>
    </source>
</evidence>
<feature type="compositionally biased region" description="Low complexity" evidence="1">
    <location>
        <begin position="257"/>
        <end position="266"/>
    </location>
</feature>
<dbReference type="AlphaFoldDB" id="A0A176VUR6"/>
<evidence type="ECO:0000256" key="1">
    <source>
        <dbReference type="SAM" id="MobiDB-lite"/>
    </source>
</evidence>
<keyword evidence="3" id="KW-1185">Reference proteome</keyword>
<dbReference type="EMBL" id="LVLJ01002571">
    <property type="protein sequence ID" value="OAE24544.1"/>
    <property type="molecule type" value="Genomic_DNA"/>
</dbReference>
<feature type="compositionally biased region" description="Basic and acidic residues" evidence="1">
    <location>
        <begin position="337"/>
        <end position="354"/>
    </location>
</feature>
<feature type="region of interest" description="Disordered" evidence="1">
    <location>
        <begin position="185"/>
        <end position="214"/>
    </location>
</feature>
<comment type="caution">
    <text evidence="2">The sequence shown here is derived from an EMBL/GenBank/DDBJ whole genome shotgun (WGS) entry which is preliminary data.</text>
</comment>
<feature type="compositionally biased region" description="Basic and acidic residues" evidence="1">
    <location>
        <begin position="201"/>
        <end position="214"/>
    </location>
</feature>
<accession>A0A176VUR6</accession>
<feature type="compositionally biased region" description="Polar residues" evidence="1">
    <location>
        <begin position="416"/>
        <end position="451"/>
    </location>
</feature>
<feature type="region of interest" description="Disordered" evidence="1">
    <location>
        <begin position="242"/>
        <end position="266"/>
    </location>
</feature>